<dbReference type="AlphaFoldDB" id="A0A2S7L2B7"/>
<dbReference type="InterPro" id="IPR002640">
    <property type="entry name" value="Arylesterase"/>
</dbReference>
<evidence type="ECO:0000256" key="4">
    <source>
        <dbReference type="ARBA" id="ARBA00023180"/>
    </source>
</evidence>
<dbReference type="InterPro" id="IPR011042">
    <property type="entry name" value="6-blade_b-propeller_TolB-like"/>
</dbReference>
<dbReference type="SUPFAM" id="SSF63829">
    <property type="entry name" value="Calcium-dependent phosphotriesterase"/>
    <property type="match status" value="1"/>
</dbReference>
<dbReference type="EMBL" id="MQUA01000004">
    <property type="protein sequence ID" value="PQB09055.1"/>
    <property type="molecule type" value="Genomic_DNA"/>
</dbReference>
<dbReference type="OrthoDB" id="1158171at2"/>
<evidence type="ECO:0000256" key="3">
    <source>
        <dbReference type="ARBA" id="ARBA00023157"/>
    </source>
</evidence>
<evidence type="ECO:0000313" key="6">
    <source>
        <dbReference type="Proteomes" id="UP000239522"/>
    </source>
</evidence>
<dbReference type="RefSeq" id="WP_104808275.1">
    <property type="nucleotide sequence ID" value="NZ_MQUA01000004.1"/>
</dbReference>
<evidence type="ECO:0000256" key="1">
    <source>
        <dbReference type="ARBA" id="ARBA00008595"/>
    </source>
</evidence>
<dbReference type="PANTHER" id="PTHR11799:SF12">
    <property type="entry name" value="PARAOXONASE-RELATED"/>
    <property type="match status" value="1"/>
</dbReference>
<keyword evidence="2" id="KW-0378">Hydrolase</keyword>
<dbReference type="InterPro" id="IPR051288">
    <property type="entry name" value="Serum_paraoxonase/arylesterase"/>
</dbReference>
<evidence type="ECO:0008006" key="7">
    <source>
        <dbReference type="Google" id="ProtNLM"/>
    </source>
</evidence>
<dbReference type="PANTHER" id="PTHR11799">
    <property type="entry name" value="PARAOXONASE"/>
    <property type="match status" value="1"/>
</dbReference>
<comment type="similarity">
    <text evidence="1">Belongs to the paraoxonase family.</text>
</comment>
<keyword evidence="4" id="KW-0325">Glycoprotein</keyword>
<accession>A0A2S7L2B7</accession>
<comment type="caution">
    <text evidence="5">The sequence shown here is derived from an EMBL/GenBank/DDBJ whole genome shotgun (WGS) entry which is preliminary data.</text>
</comment>
<gene>
    <name evidence="5" type="ORF">BST83_01555</name>
</gene>
<protein>
    <recommendedName>
        <fullName evidence="7">Arylesterase</fullName>
    </recommendedName>
</protein>
<dbReference type="Gene3D" id="2.120.10.30">
    <property type="entry name" value="TolB, C-terminal domain"/>
    <property type="match status" value="1"/>
</dbReference>
<dbReference type="PRINTS" id="PR01785">
    <property type="entry name" value="PARAOXONASE"/>
</dbReference>
<dbReference type="Proteomes" id="UP000239522">
    <property type="component" value="Unassembled WGS sequence"/>
</dbReference>
<dbReference type="Pfam" id="PF01731">
    <property type="entry name" value="Arylesterase"/>
    <property type="match status" value="1"/>
</dbReference>
<keyword evidence="6" id="KW-1185">Reference proteome</keyword>
<reference evidence="5 6" key="1">
    <citation type="submission" date="2016-11" db="EMBL/GenBank/DDBJ databases">
        <title>Trade-off between light-utilization and light-protection in marine flavobacteria.</title>
        <authorList>
            <person name="Kumagai Y."/>
        </authorList>
    </citation>
    <scope>NUCLEOTIDE SEQUENCE [LARGE SCALE GENOMIC DNA]</scope>
    <source>
        <strain evidence="5 6">ATCC 700397</strain>
    </source>
</reference>
<proteinExistence type="inferred from homology"/>
<keyword evidence="3" id="KW-1015">Disulfide bond</keyword>
<evidence type="ECO:0000313" key="5">
    <source>
        <dbReference type="EMBL" id="PQB09055.1"/>
    </source>
</evidence>
<evidence type="ECO:0000256" key="2">
    <source>
        <dbReference type="ARBA" id="ARBA00022801"/>
    </source>
</evidence>
<dbReference type="GO" id="GO:0004064">
    <property type="term" value="F:arylesterase activity"/>
    <property type="evidence" value="ECO:0007669"/>
    <property type="project" value="InterPro"/>
</dbReference>
<sequence>MKFKKRIFIATTILLLLFVANIFISTGFFRSIENKFNGELIQKINIEGAEDITISKKDSFAIISSTVRNKTPNKAQESGGLYFIDLKTDSYKPILLTQEFKKPFAPHGISIFQKENVTTIAAINHTDKGEFIEIFTLVDTQLTHRKTLKNEQIFSPNDIVLLDENRFYFTNDHKYKNGIQRLSEDYLGLSISNVIYFDGKNYTEVANGIAYANGINLDAKRNLVFVASPRKFLIKVYQKNEDNTLTFIEDIDCKTGVDNIEFDENNDLWVGAHPNLLHFASYAKGDKKTSPSEIIKIKYTKKDDYKIEQIYMDDGSKMSASTVAAPFGNTILAGSVMDTHFLVLKRNSN</sequence>
<organism evidence="5 6">
    <name type="scientific">Polaribacter filamentus</name>
    <dbReference type="NCBI Taxonomy" id="53483"/>
    <lineage>
        <taxon>Bacteria</taxon>
        <taxon>Pseudomonadati</taxon>
        <taxon>Bacteroidota</taxon>
        <taxon>Flavobacteriia</taxon>
        <taxon>Flavobacteriales</taxon>
        <taxon>Flavobacteriaceae</taxon>
    </lineage>
</organism>
<name>A0A2S7L2B7_9FLAO</name>